<keyword evidence="1" id="KW-1133">Transmembrane helix</keyword>
<reference evidence="2 3" key="1">
    <citation type="submission" date="2018-07" db="EMBL/GenBank/DDBJ databases">
        <title>Genomic Encyclopedia of Type Strains, Phase IV (KMG-IV): sequencing the most valuable type-strain genomes for metagenomic binning, comparative biology and taxonomic classification.</title>
        <authorList>
            <person name="Goeker M."/>
        </authorList>
    </citation>
    <scope>NUCLEOTIDE SEQUENCE [LARGE SCALE GENOMIC DNA]</scope>
    <source>
        <strain evidence="2 3">DSM 21634</strain>
    </source>
</reference>
<keyword evidence="1" id="KW-0472">Membrane</keyword>
<gene>
    <name evidence="2" type="ORF">DES41_111159</name>
</gene>
<feature type="transmembrane region" description="Helical" evidence="1">
    <location>
        <begin position="6"/>
        <end position="33"/>
    </location>
</feature>
<dbReference type="EMBL" id="QPJK01000011">
    <property type="protein sequence ID" value="RCW66201.1"/>
    <property type="molecule type" value="Genomic_DNA"/>
</dbReference>
<organism evidence="2 3">
    <name type="scientific">Pseudorhodoferax soli</name>
    <dbReference type="NCBI Taxonomy" id="545864"/>
    <lineage>
        <taxon>Bacteria</taxon>
        <taxon>Pseudomonadati</taxon>
        <taxon>Pseudomonadota</taxon>
        <taxon>Betaproteobacteria</taxon>
        <taxon>Burkholderiales</taxon>
        <taxon>Comamonadaceae</taxon>
    </lineage>
</organism>
<protein>
    <submittedName>
        <fullName evidence="2">Integrating conjugative element membrane protein (TIGR03747 family)</fullName>
    </submittedName>
</protein>
<sequence>MLVFEVSIGLVMVAVFAWFTGVAIEVVGIYSFWKDEGEAHAQRIVQQDLEYIAAAPSSLLVEDTVAFSHEVVRRVAQPYVALGIVRWYQRHNGPAQQQIDRSTGTGQQALTRGLHNGTVYASRTMSRIALISMFVAQDVLLRMSIAIFALPAFALACLLGAVDGLVRRDLRRWGGGRESSFIYHHAKRYTVWSLTGGFGLYLAWPFGGFNPALMVLVFTVLVAATLSTTLAAFKKYV</sequence>
<feature type="transmembrane region" description="Helical" evidence="1">
    <location>
        <begin position="212"/>
        <end position="233"/>
    </location>
</feature>
<dbReference type="NCBIfam" id="TIGR03747">
    <property type="entry name" value="conj_TIGR03747"/>
    <property type="match status" value="1"/>
</dbReference>
<dbReference type="Pfam" id="PF14348">
    <property type="entry name" value="DtrJ-like"/>
    <property type="match status" value="1"/>
</dbReference>
<dbReference type="InterPro" id="IPR022266">
    <property type="entry name" value="DtrJ-like"/>
</dbReference>
<dbReference type="AlphaFoldDB" id="A0A368XE00"/>
<dbReference type="Proteomes" id="UP000252884">
    <property type="component" value="Unassembled WGS sequence"/>
</dbReference>
<keyword evidence="1" id="KW-0812">Transmembrane</keyword>
<keyword evidence="3" id="KW-1185">Reference proteome</keyword>
<comment type="caution">
    <text evidence="2">The sequence shown here is derived from an EMBL/GenBank/DDBJ whole genome shotgun (WGS) entry which is preliminary data.</text>
</comment>
<name>A0A368XE00_9BURK</name>
<proteinExistence type="predicted"/>
<evidence type="ECO:0000313" key="3">
    <source>
        <dbReference type="Proteomes" id="UP000252884"/>
    </source>
</evidence>
<feature type="transmembrane region" description="Helical" evidence="1">
    <location>
        <begin position="143"/>
        <end position="166"/>
    </location>
</feature>
<feature type="transmembrane region" description="Helical" evidence="1">
    <location>
        <begin position="186"/>
        <end position="206"/>
    </location>
</feature>
<accession>A0A368XE00</accession>
<evidence type="ECO:0000256" key="1">
    <source>
        <dbReference type="SAM" id="Phobius"/>
    </source>
</evidence>
<evidence type="ECO:0000313" key="2">
    <source>
        <dbReference type="EMBL" id="RCW66201.1"/>
    </source>
</evidence>